<organism evidence="1 2">
    <name type="scientific">Linderina macrospora</name>
    <dbReference type="NCBI Taxonomy" id="4868"/>
    <lineage>
        <taxon>Eukaryota</taxon>
        <taxon>Fungi</taxon>
        <taxon>Fungi incertae sedis</taxon>
        <taxon>Zoopagomycota</taxon>
        <taxon>Kickxellomycotina</taxon>
        <taxon>Kickxellomycetes</taxon>
        <taxon>Kickxellales</taxon>
        <taxon>Kickxellaceae</taxon>
        <taxon>Linderina</taxon>
    </lineage>
</organism>
<accession>A0ACC1IZK8</accession>
<dbReference type="Proteomes" id="UP001150603">
    <property type="component" value="Unassembled WGS sequence"/>
</dbReference>
<keyword evidence="2" id="KW-1185">Reference proteome</keyword>
<evidence type="ECO:0000313" key="2">
    <source>
        <dbReference type="Proteomes" id="UP001150603"/>
    </source>
</evidence>
<sequence length="365" mass="37409">MSGFDNTNGDTSGADHFDLGLNFDSQSYLGGGGNDTSNLDDIMNQVDATSQFFNLDLFTSGTTGTTSGSVSATTDINGYAVDSNFGIGSSSLTATVDAGGYAVDSNFGTDGDNSFDILLDQEAMASLFDSIGTGITADNPDTALSSVAFSGIQDTVTGAPTTLVPSDLDVLHSQSTVSQQLAIPQQQSAQQQQQQLLQLQQQQQQMQMPPPPPPPPAASASIKSPTPTTKKARQPKAKKTPAAKEKTVKTKGSRKSTPKLKSPTPSATSLPSETPQPAGVILGEASTSAAVAIPSPLSQKRPTSPADPMRRIRPKFGANSPLVSNASAPGSVNPNGDMFSPVNAPAAMPTPNMAAAVMGASMASS</sequence>
<gene>
    <name evidence="1" type="ORF">FBU59_006583</name>
</gene>
<evidence type="ECO:0000313" key="1">
    <source>
        <dbReference type="EMBL" id="KAJ1931824.1"/>
    </source>
</evidence>
<dbReference type="EMBL" id="JANBPW010005817">
    <property type="protein sequence ID" value="KAJ1931824.1"/>
    <property type="molecule type" value="Genomic_DNA"/>
</dbReference>
<proteinExistence type="predicted"/>
<protein>
    <submittedName>
        <fullName evidence="1">Uncharacterized protein</fullName>
    </submittedName>
</protein>
<name>A0ACC1IZK8_9FUNG</name>
<comment type="caution">
    <text evidence="1">The sequence shown here is derived from an EMBL/GenBank/DDBJ whole genome shotgun (WGS) entry which is preliminary data.</text>
</comment>
<reference evidence="1" key="1">
    <citation type="submission" date="2022-07" db="EMBL/GenBank/DDBJ databases">
        <title>Phylogenomic reconstructions and comparative analyses of Kickxellomycotina fungi.</title>
        <authorList>
            <person name="Reynolds N.K."/>
            <person name="Stajich J.E."/>
            <person name="Barry K."/>
            <person name="Grigoriev I.V."/>
            <person name="Crous P."/>
            <person name="Smith M.E."/>
        </authorList>
    </citation>
    <scope>NUCLEOTIDE SEQUENCE</scope>
    <source>
        <strain evidence="1">NRRL 5244</strain>
    </source>
</reference>
<feature type="non-terminal residue" evidence="1">
    <location>
        <position position="365"/>
    </location>
</feature>